<keyword evidence="6" id="KW-1185">Reference proteome</keyword>
<evidence type="ECO:0000256" key="3">
    <source>
        <dbReference type="SAM" id="MobiDB-lite"/>
    </source>
</evidence>
<evidence type="ECO:0000313" key="5">
    <source>
        <dbReference type="EMBL" id="KAK4127045.1"/>
    </source>
</evidence>
<keyword evidence="2" id="KW-0143">Chaperone</keyword>
<dbReference type="GO" id="GO:0044571">
    <property type="term" value="P:[2Fe-2S] cluster assembly"/>
    <property type="evidence" value="ECO:0007669"/>
    <property type="project" value="InterPro"/>
</dbReference>
<comment type="similarity">
    <text evidence="1">Belongs to the HscB family.</text>
</comment>
<dbReference type="InterPro" id="IPR009073">
    <property type="entry name" value="HscB_oligo_C"/>
</dbReference>
<dbReference type="PANTHER" id="PTHR14021">
    <property type="entry name" value="IRON-SULFUR CLUSTER CO-CHAPERONE PROTEIN HSCB"/>
    <property type="match status" value="1"/>
</dbReference>
<dbReference type="GO" id="GO:0051259">
    <property type="term" value="P:protein complex oligomerization"/>
    <property type="evidence" value="ECO:0007669"/>
    <property type="project" value="InterPro"/>
</dbReference>
<evidence type="ECO:0000313" key="6">
    <source>
        <dbReference type="Proteomes" id="UP001302602"/>
    </source>
</evidence>
<dbReference type="SUPFAM" id="SSF47144">
    <property type="entry name" value="HSC20 (HSCB), C-terminal oligomerisation domain"/>
    <property type="match status" value="1"/>
</dbReference>
<reference evidence="5" key="1">
    <citation type="journal article" date="2023" name="Mol. Phylogenet. Evol.">
        <title>Genome-scale phylogeny and comparative genomics of the fungal order Sordariales.</title>
        <authorList>
            <person name="Hensen N."/>
            <person name="Bonometti L."/>
            <person name="Westerberg I."/>
            <person name="Brannstrom I.O."/>
            <person name="Guillou S."/>
            <person name="Cros-Aarteil S."/>
            <person name="Calhoun S."/>
            <person name="Haridas S."/>
            <person name="Kuo A."/>
            <person name="Mondo S."/>
            <person name="Pangilinan J."/>
            <person name="Riley R."/>
            <person name="LaButti K."/>
            <person name="Andreopoulos B."/>
            <person name="Lipzen A."/>
            <person name="Chen C."/>
            <person name="Yan M."/>
            <person name="Daum C."/>
            <person name="Ng V."/>
            <person name="Clum A."/>
            <person name="Steindorff A."/>
            <person name="Ohm R.A."/>
            <person name="Martin F."/>
            <person name="Silar P."/>
            <person name="Natvig D.O."/>
            <person name="Lalanne C."/>
            <person name="Gautier V."/>
            <person name="Ament-Velasquez S.L."/>
            <person name="Kruys A."/>
            <person name="Hutchinson M.I."/>
            <person name="Powell A.J."/>
            <person name="Barry K."/>
            <person name="Miller A.N."/>
            <person name="Grigoriev I.V."/>
            <person name="Debuchy R."/>
            <person name="Gladieux P."/>
            <person name="Hiltunen Thoren M."/>
            <person name="Johannesson H."/>
        </authorList>
    </citation>
    <scope>NUCLEOTIDE SEQUENCE</scope>
    <source>
        <strain evidence="5">CBS 731.68</strain>
    </source>
</reference>
<feature type="compositionally biased region" description="Polar residues" evidence="3">
    <location>
        <begin position="62"/>
        <end position="72"/>
    </location>
</feature>
<evidence type="ECO:0000256" key="1">
    <source>
        <dbReference type="ARBA" id="ARBA00010476"/>
    </source>
</evidence>
<feature type="region of interest" description="Disordered" evidence="3">
    <location>
        <begin position="136"/>
        <end position="159"/>
    </location>
</feature>
<accession>A0AAN6U6R8</accession>
<dbReference type="GO" id="GO:0001671">
    <property type="term" value="F:ATPase activator activity"/>
    <property type="evidence" value="ECO:0007669"/>
    <property type="project" value="InterPro"/>
</dbReference>
<evidence type="ECO:0000256" key="2">
    <source>
        <dbReference type="ARBA" id="ARBA00023186"/>
    </source>
</evidence>
<organism evidence="5 6">
    <name type="scientific">Parathielavia appendiculata</name>
    <dbReference type="NCBI Taxonomy" id="2587402"/>
    <lineage>
        <taxon>Eukaryota</taxon>
        <taxon>Fungi</taxon>
        <taxon>Dikarya</taxon>
        <taxon>Ascomycota</taxon>
        <taxon>Pezizomycotina</taxon>
        <taxon>Sordariomycetes</taxon>
        <taxon>Sordariomycetidae</taxon>
        <taxon>Sordariales</taxon>
        <taxon>Chaetomiaceae</taxon>
        <taxon>Parathielavia</taxon>
    </lineage>
</organism>
<dbReference type="GO" id="GO:0051087">
    <property type="term" value="F:protein-folding chaperone binding"/>
    <property type="evidence" value="ECO:0007669"/>
    <property type="project" value="InterPro"/>
</dbReference>
<feature type="region of interest" description="Disordered" evidence="3">
    <location>
        <begin position="52"/>
        <end position="94"/>
    </location>
</feature>
<comment type="caution">
    <text evidence="5">The sequence shown here is derived from an EMBL/GenBank/DDBJ whole genome shotgun (WGS) entry which is preliminary data.</text>
</comment>
<feature type="compositionally biased region" description="Low complexity" evidence="3">
    <location>
        <begin position="73"/>
        <end position="94"/>
    </location>
</feature>
<dbReference type="InterPro" id="IPR004640">
    <property type="entry name" value="HscB"/>
</dbReference>
<dbReference type="Gene3D" id="1.20.1280.20">
    <property type="entry name" value="HscB, C-terminal domain"/>
    <property type="match status" value="1"/>
</dbReference>
<sequence length="290" mass="31748">MRTSLVSSTRRAAAHLCVACRRDAVVGLPSQNAASRVAATAPARRSLRTAVTQHIQGPATHRWSSVSQFRHGSTSSSTATAPQPHSSPSSPQLPAYYALFPETLPDGPPPAGKFHIDVRALRREFLRLQAASHPDFYHSASHSNSAASQQDKSTKSSARLRAEATSALINTAYKTLSNPLLRAQYLLREQYGIDLEGDEAGKHSEPDPELLMTVLEAREAMEMAEKEEDLAGLVEENGARIERSETVIGEALEKGDLEAAKGEAVRLRYWVNIREGLTHWEKGKEVVLQH</sequence>
<reference evidence="5" key="2">
    <citation type="submission" date="2023-05" db="EMBL/GenBank/DDBJ databases">
        <authorList>
            <consortium name="Lawrence Berkeley National Laboratory"/>
            <person name="Steindorff A."/>
            <person name="Hensen N."/>
            <person name="Bonometti L."/>
            <person name="Westerberg I."/>
            <person name="Brannstrom I.O."/>
            <person name="Guillou S."/>
            <person name="Cros-Aarteil S."/>
            <person name="Calhoun S."/>
            <person name="Haridas S."/>
            <person name="Kuo A."/>
            <person name="Mondo S."/>
            <person name="Pangilinan J."/>
            <person name="Riley R."/>
            <person name="Labutti K."/>
            <person name="Andreopoulos B."/>
            <person name="Lipzen A."/>
            <person name="Chen C."/>
            <person name="Yanf M."/>
            <person name="Daum C."/>
            <person name="Ng V."/>
            <person name="Clum A."/>
            <person name="Ohm R."/>
            <person name="Martin F."/>
            <person name="Silar P."/>
            <person name="Natvig D."/>
            <person name="Lalanne C."/>
            <person name="Gautier V."/>
            <person name="Ament-Velasquez S.L."/>
            <person name="Kruys A."/>
            <person name="Hutchinson M.I."/>
            <person name="Powell A.J."/>
            <person name="Barry K."/>
            <person name="Miller A.N."/>
            <person name="Grigoriev I.V."/>
            <person name="Debuchy R."/>
            <person name="Gladieux P."/>
            <person name="Thoren M.H."/>
            <person name="Johannesson H."/>
        </authorList>
    </citation>
    <scope>NUCLEOTIDE SEQUENCE</scope>
    <source>
        <strain evidence="5">CBS 731.68</strain>
    </source>
</reference>
<dbReference type="InterPro" id="IPR036869">
    <property type="entry name" value="J_dom_sf"/>
</dbReference>
<protein>
    <submittedName>
        <fullName evidence="5">Co-chaperone Hsc20</fullName>
    </submittedName>
</protein>
<gene>
    <name evidence="5" type="ORF">N657DRAFT_640947</name>
</gene>
<dbReference type="Gene3D" id="1.10.287.110">
    <property type="entry name" value="DnaJ domain"/>
    <property type="match status" value="1"/>
</dbReference>
<evidence type="ECO:0000259" key="4">
    <source>
        <dbReference type="Pfam" id="PF07743"/>
    </source>
</evidence>
<dbReference type="InterPro" id="IPR036386">
    <property type="entry name" value="HscB_C_sf"/>
</dbReference>
<feature type="compositionally biased region" description="Low complexity" evidence="3">
    <location>
        <begin position="138"/>
        <end position="148"/>
    </location>
</feature>
<dbReference type="Proteomes" id="UP001302602">
    <property type="component" value="Unassembled WGS sequence"/>
</dbReference>
<dbReference type="NCBIfam" id="TIGR00714">
    <property type="entry name" value="hscB"/>
    <property type="match status" value="1"/>
</dbReference>
<dbReference type="SUPFAM" id="SSF46565">
    <property type="entry name" value="Chaperone J-domain"/>
    <property type="match status" value="1"/>
</dbReference>
<dbReference type="GeneID" id="87828837"/>
<proteinExistence type="inferred from homology"/>
<name>A0AAN6U6R8_9PEZI</name>
<dbReference type="Pfam" id="PF07743">
    <property type="entry name" value="HSCB_C"/>
    <property type="match status" value="1"/>
</dbReference>
<dbReference type="RefSeq" id="XP_062650816.1">
    <property type="nucleotide sequence ID" value="XM_062792068.1"/>
</dbReference>
<dbReference type="PANTHER" id="PTHR14021:SF15">
    <property type="entry name" value="IRON-SULFUR CLUSTER CO-CHAPERONE PROTEIN HSCB"/>
    <property type="match status" value="1"/>
</dbReference>
<dbReference type="GO" id="GO:0005739">
    <property type="term" value="C:mitochondrion"/>
    <property type="evidence" value="ECO:0007669"/>
    <property type="project" value="TreeGrafter"/>
</dbReference>
<dbReference type="AlphaFoldDB" id="A0AAN6U6R8"/>
<dbReference type="EMBL" id="MU853224">
    <property type="protein sequence ID" value="KAK4127045.1"/>
    <property type="molecule type" value="Genomic_DNA"/>
</dbReference>
<feature type="domain" description="Co-chaperone HscB C-terminal oligomerisation" evidence="4">
    <location>
        <begin position="207"/>
        <end position="277"/>
    </location>
</feature>